<organism evidence="1 2">
    <name type="scientific">Trichonephila clavata</name>
    <name type="common">Joro spider</name>
    <name type="synonym">Nephila clavata</name>
    <dbReference type="NCBI Taxonomy" id="2740835"/>
    <lineage>
        <taxon>Eukaryota</taxon>
        <taxon>Metazoa</taxon>
        <taxon>Ecdysozoa</taxon>
        <taxon>Arthropoda</taxon>
        <taxon>Chelicerata</taxon>
        <taxon>Arachnida</taxon>
        <taxon>Araneae</taxon>
        <taxon>Araneomorphae</taxon>
        <taxon>Entelegynae</taxon>
        <taxon>Araneoidea</taxon>
        <taxon>Nephilidae</taxon>
        <taxon>Trichonephila</taxon>
    </lineage>
</organism>
<dbReference type="EMBL" id="BMAO01026801">
    <property type="protein sequence ID" value="GFR12580.1"/>
    <property type="molecule type" value="Genomic_DNA"/>
</dbReference>
<dbReference type="AlphaFoldDB" id="A0A8X6LJY5"/>
<keyword evidence="2" id="KW-1185">Reference proteome</keyword>
<reference evidence="1" key="1">
    <citation type="submission" date="2020-07" db="EMBL/GenBank/DDBJ databases">
        <title>Multicomponent nature underlies the extraordinary mechanical properties of spider dragline silk.</title>
        <authorList>
            <person name="Kono N."/>
            <person name="Nakamura H."/>
            <person name="Mori M."/>
            <person name="Yoshida Y."/>
            <person name="Ohtoshi R."/>
            <person name="Malay A.D."/>
            <person name="Moran D.A.P."/>
            <person name="Tomita M."/>
            <person name="Numata K."/>
            <person name="Arakawa K."/>
        </authorList>
    </citation>
    <scope>NUCLEOTIDE SEQUENCE</scope>
</reference>
<dbReference type="OrthoDB" id="8056713at2759"/>
<sequence>MNVKWNIAKSHVKCCLNATKSGDFNLKDSESSGIPQSFENEQLQELLDDDPNQIQHQLVKALNVSQETISRRLQAMDKIIEPG</sequence>
<accession>A0A8X6LJY5</accession>
<protein>
    <submittedName>
        <fullName evidence="1">Uncharacterized protein</fullName>
    </submittedName>
</protein>
<dbReference type="Proteomes" id="UP000887116">
    <property type="component" value="Unassembled WGS sequence"/>
</dbReference>
<evidence type="ECO:0000313" key="1">
    <source>
        <dbReference type="EMBL" id="GFR12580.1"/>
    </source>
</evidence>
<gene>
    <name evidence="1" type="ORF">TNCT_713441</name>
</gene>
<comment type="caution">
    <text evidence="1">The sequence shown here is derived from an EMBL/GenBank/DDBJ whole genome shotgun (WGS) entry which is preliminary data.</text>
</comment>
<proteinExistence type="predicted"/>
<evidence type="ECO:0000313" key="2">
    <source>
        <dbReference type="Proteomes" id="UP000887116"/>
    </source>
</evidence>
<dbReference type="InterPro" id="IPR036388">
    <property type="entry name" value="WH-like_DNA-bd_sf"/>
</dbReference>
<name>A0A8X6LJY5_TRICU</name>
<dbReference type="Gene3D" id="1.10.10.10">
    <property type="entry name" value="Winged helix-like DNA-binding domain superfamily/Winged helix DNA-binding domain"/>
    <property type="match status" value="1"/>
</dbReference>